<feature type="region of interest" description="Disordered" evidence="1">
    <location>
        <begin position="1"/>
        <end position="21"/>
    </location>
</feature>
<dbReference type="OrthoDB" id="7593485at2"/>
<keyword evidence="3" id="KW-1185">Reference proteome</keyword>
<dbReference type="RefSeq" id="WP_073356514.1">
    <property type="nucleotide sequence ID" value="NZ_FQUZ01000023.1"/>
</dbReference>
<evidence type="ECO:0000313" key="3">
    <source>
        <dbReference type="Proteomes" id="UP000184327"/>
    </source>
</evidence>
<protein>
    <submittedName>
        <fullName evidence="2">Uncharacterized protein</fullName>
    </submittedName>
</protein>
<proteinExistence type="predicted"/>
<evidence type="ECO:0000256" key="1">
    <source>
        <dbReference type="SAM" id="MobiDB-lite"/>
    </source>
</evidence>
<gene>
    <name evidence="2" type="ORF">SAMN02745117_01956</name>
</gene>
<sequence length="84" mass="9598">MAEIPPRDSQGLFWKDSGEQAQRNKALEDFRKGEEAALERERVKRGLSTKPKTVDPNKIKLEFAMSGDTETAKVTEVPPHYRRV</sequence>
<accession>A0A1M5BQA3</accession>
<reference evidence="2 3" key="1">
    <citation type="submission" date="2016-11" db="EMBL/GenBank/DDBJ databases">
        <authorList>
            <person name="Jaros S."/>
            <person name="Januszkiewicz K."/>
            <person name="Wedrychowicz H."/>
        </authorList>
    </citation>
    <scope>NUCLEOTIDE SEQUENCE [LARGE SCALE GENOMIC DNA]</scope>
    <source>
        <strain evidence="2 3">DSM 16112</strain>
    </source>
</reference>
<dbReference type="Proteomes" id="UP000184327">
    <property type="component" value="Unassembled WGS sequence"/>
</dbReference>
<organism evidence="2 3">
    <name type="scientific">Lampropedia hyalina DSM 16112</name>
    <dbReference type="NCBI Taxonomy" id="1122156"/>
    <lineage>
        <taxon>Bacteria</taxon>
        <taxon>Pseudomonadati</taxon>
        <taxon>Pseudomonadota</taxon>
        <taxon>Betaproteobacteria</taxon>
        <taxon>Burkholderiales</taxon>
        <taxon>Comamonadaceae</taxon>
        <taxon>Lampropedia</taxon>
    </lineage>
</organism>
<name>A0A1M5BQA3_9BURK</name>
<dbReference type="EMBL" id="FQUZ01000023">
    <property type="protein sequence ID" value="SHF44728.1"/>
    <property type="molecule type" value="Genomic_DNA"/>
</dbReference>
<evidence type="ECO:0000313" key="2">
    <source>
        <dbReference type="EMBL" id="SHF44728.1"/>
    </source>
</evidence>
<dbReference type="AlphaFoldDB" id="A0A1M5BQA3"/>